<evidence type="ECO:0000256" key="4">
    <source>
        <dbReference type="ARBA" id="ARBA00023002"/>
    </source>
</evidence>
<sequence length="191" mass="21797">MYFILSSLNHALVAVIVWTLYSAYWRLCLSPVAEFPGRKLAAPTFWYEFYYDFIRGGVYVYEIEKMHMLASTRYFVLANLDILTRLLAVLETVTPDPTSSPSQQVFESLPYLNADTDEGFRMSYGSMHRLSRSHPKDTIQFRDRTISLGTPVSFSNYLLHSELEIFPHPPGFTLNASLTSNQSSTNACDPI</sequence>
<comment type="similarity">
    <text evidence="2">Belongs to the cytochrome P450 family.</text>
</comment>
<dbReference type="PANTHER" id="PTHR24305">
    <property type="entry name" value="CYTOCHROME P450"/>
    <property type="match status" value="1"/>
</dbReference>
<evidence type="ECO:0000256" key="3">
    <source>
        <dbReference type="ARBA" id="ARBA00022723"/>
    </source>
</evidence>
<dbReference type="Gene3D" id="1.10.630.10">
    <property type="entry name" value="Cytochrome P450"/>
    <property type="match status" value="1"/>
</dbReference>
<keyword evidence="8" id="KW-1185">Reference proteome</keyword>
<keyword evidence="6" id="KW-0503">Monooxygenase</keyword>
<dbReference type="EMBL" id="MU001822">
    <property type="protein sequence ID" value="KAF2796784.1"/>
    <property type="molecule type" value="Genomic_DNA"/>
</dbReference>
<dbReference type="SUPFAM" id="SSF48264">
    <property type="entry name" value="Cytochrome P450"/>
    <property type="match status" value="1"/>
</dbReference>
<reference evidence="7" key="1">
    <citation type="journal article" date="2020" name="Stud. Mycol.">
        <title>101 Dothideomycetes genomes: a test case for predicting lifestyles and emergence of pathogens.</title>
        <authorList>
            <person name="Haridas S."/>
            <person name="Albert R."/>
            <person name="Binder M."/>
            <person name="Bloem J."/>
            <person name="Labutti K."/>
            <person name="Salamov A."/>
            <person name="Andreopoulos B."/>
            <person name="Baker S."/>
            <person name="Barry K."/>
            <person name="Bills G."/>
            <person name="Bluhm B."/>
            <person name="Cannon C."/>
            <person name="Castanera R."/>
            <person name="Culley D."/>
            <person name="Daum C."/>
            <person name="Ezra D."/>
            <person name="Gonzalez J."/>
            <person name="Henrissat B."/>
            <person name="Kuo A."/>
            <person name="Liang C."/>
            <person name="Lipzen A."/>
            <person name="Lutzoni F."/>
            <person name="Magnuson J."/>
            <person name="Mondo S."/>
            <person name="Nolan M."/>
            <person name="Ohm R."/>
            <person name="Pangilinan J."/>
            <person name="Park H.-J."/>
            <person name="Ramirez L."/>
            <person name="Alfaro M."/>
            <person name="Sun H."/>
            <person name="Tritt A."/>
            <person name="Yoshinaga Y."/>
            <person name="Zwiers L.-H."/>
            <person name="Turgeon B."/>
            <person name="Goodwin S."/>
            <person name="Spatafora J."/>
            <person name="Crous P."/>
            <person name="Grigoriev I."/>
        </authorList>
    </citation>
    <scope>NUCLEOTIDE SEQUENCE</scope>
    <source>
        <strain evidence="7">CBS 109.77</strain>
    </source>
</reference>
<protein>
    <recommendedName>
        <fullName evidence="9">Cytochrome P450</fullName>
    </recommendedName>
</protein>
<keyword evidence="4" id="KW-0560">Oxidoreductase</keyword>
<evidence type="ECO:0000256" key="6">
    <source>
        <dbReference type="ARBA" id="ARBA00023033"/>
    </source>
</evidence>
<dbReference type="GO" id="GO:0004497">
    <property type="term" value="F:monooxygenase activity"/>
    <property type="evidence" value="ECO:0007669"/>
    <property type="project" value="UniProtKB-KW"/>
</dbReference>
<dbReference type="GO" id="GO:0016705">
    <property type="term" value="F:oxidoreductase activity, acting on paired donors, with incorporation or reduction of molecular oxygen"/>
    <property type="evidence" value="ECO:0007669"/>
    <property type="project" value="InterPro"/>
</dbReference>
<organism evidence="7 8">
    <name type="scientific">Melanomma pulvis-pyrius CBS 109.77</name>
    <dbReference type="NCBI Taxonomy" id="1314802"/>
    <lineage>
        <taxon>Eukaryota</taxon>
        <taxon>Fungi</taxon>
        <taxon>Dikarya</taxon>
        <taxon>Ascomycota</taxon>
        <taxon>Pezizomycotina</taxon>
        <taxon>Dothideomycetes</taxon>
        <taxon>Pleosporomycetidae</taxon>
        <taxon>Pleosporales</taxon>
        <taxon>Melanommataceae</taxon>
        <taxon>Melanomma</taxon>
    </lineage>
</organism>
<proteinExistence type="inferred from homology"/>
<dbReference type="InterPro" id="IPR036396">
    <property type="entry name" value="Cyt_P450_sf"/>
</dbReference>
<gene>
    <name evidence="7" type="ORF">K505DRAFT_358991</name>
</gene>
<accession>A0A6A6XKN2</accession>
<name>A0A6A6XKN2_9PLEO</name>
<dbReference type="Proteomes" id="UP000799757">
    <property type="component" value="Unassembled WGS sequence"/>
</dbReference>
<dbReference type="AlphaFoldDB" id="A0A6A6XKN2"/>
<evidence type="ECO:0000313" key="8">
    <source>
        <dbReference type="Proteomes" id="UP000799757"/>
    </source>
</evidence>
<evidence type="ECO:0008006" key="9">
    <source>
        <dbReference type="Google" id="ProtNLM"/>
    </source>
</evidence>
<dbReference type="PANTHER" id="PTHR24305:SF157">
    <property type="entry name" value="N-ACETYLTRYPTOPHAN 6-HYDROXYLASE IVOC-RELATED"/>
    <property type="match status" value="1"/>
</dbReference>
<dbReference type="InterPro" id="IPR050121">
    <property type="entry name" value="Cytochrome_P450_monoxygenase"/>
</dbReference>
<dbReference type="OrthoDB" id="3945418at2759"/>
<dbReference type="GO" id="GO:0020037">
    <property type="term" value="F:heme binding"/>
    <property type="evidence" value="ECO:0007669"/>
    <property type="project" value="InterPro"/>
</dbReference>
<evidence type="ECO:0000256" key="5">
    <source>
        <dbReference type="ARBA" id="ARBA00023004"/>
    </source>
</evidence>
<evidence type="ECO:0000256" key="2">
    <source>
        <dbReference type="ARBA" id="ARBA00010617"/>
    </source>
</evidence>
<dbReference type="GO" id="GO:0005506">
    <property type="term" value="F:iron ion binding"/>
    <property type="evidence" value="ECO:0007669"/>
    <property type="project" value="InterPro"/>
</dbReference>
<keyword evidence="5" id="KW-0408">Iron</keyword>
<keyword evidence="3" id="KW-0479">Metal-binding</keyword>
<evidence type="ECO:0000313" key="7">
    <source>
        <dbReference type="EMBL" id="KAF2796784.1"/>
    </source>
</evidence>
<dbReference type="InterPro" id="IPR001128">
    <property type="entry name" value="Cyt_P450"/>
</dbReference>
<evidence type="ECO:0000256" key="1">
    <source>
        <dbReference type="ARBA" id="ARBA00001971"/>
    </source>
</evidence>
<comment type="cofactor">
    <cofactor evidence="1">
        <name>heme</name>
        <dbReference type="ChEBI" id="CHEBI:30413"/>
    </cofactor>
</comment>
<dbReference type="Pfam" id="PF00067">
    <property type="entry name" value="p450"/>
    <property type="match status" value="1"/>
</dbReference>